<evidence type="ECO:0000256" key="1">
    <source>
        <dbReference type="SAM" id="MobiDB-lite"/>
    </source>
</evidence>
<reference evidence="2 3" key="1">
    <citation type="submission" date="2014-12" db="EMBL/GenBank/DDBJ databases">
        <title>Frankia sp. BMG5.1 draft genome.</title>
        <authorList>
            <person name="Gtari M."/>
            <person name="Ghodhbane-Gtari F."/>
            <person name="Nouioui I."/>
            <person name="Ktari A."/>
            <person name="Hezbri K."/>
            <person name="Mimouni W."/>
            <person name="Sbissi I."/>
            <person name="Ayari A."/>
            <person name="Yamanaka T."/>
            <person name="Normand P."/>
            <person name="Tisa L.S."/>
            <person name="Boudabous A."/>
        </authorList>
    </citation>
    <scope>NUCLEOTIDE SEQUENCE [LARGE SCALE GENOMIC DNA]</scope>
    <source>
        <strain evidence="2 3">BMG5.1</strain>
    </source>
</reference>
<name>A0ABR5F494_9ACTN</name>
<evidence type="ECO:0000313" key="3">
    <source>
        <dbReference type="Proteomes" id="UP000035425"/>
    </source>
</evidence>
<dbReference type="Proteomes" id="UP000035425">
    <property type="component" value="Unassembled WGS sequence"/>
</dbReference>
<feature type="compositionally biased region" description="Basic and acidic residues" evidence="1">
    <location>
        <begin position="1"/>
        <end position="29"/>
    </location>
</feature>
<proteinExistence type="predicted"/>
<accession>A0ABR5F494</accession>
<protein>
    <submittedName>
        <fullName evidence="2">Uncharacterized protein</fullName>
    </submittedName>
</protein>
<comment type="caution">
    <text evidence="2">The sequence shown here is derived from an EMBL/GenBank/DDBJ whole genome shotgun (WGS) entry which is preliminary data.</text>
</comment>
<gene>
    <name evidence="2" type="ORF">FrCorBMG51_10920</name>
</gene>
<keyword evidence="3" id="KW-1185">Reference proteome</keyword>
<dbReference type="EMBL" id="JWIO01000014">
    <property type="protein sequence ID" value="KLL11546.1"/>
    <property type="molecule type" value="Genomic_DNA"/>
</dbReference>
<sequence>MDVGFRRRDDDGGEDRDRMDKGQRQKQDTNRGNPTWKDCGACGGTGKVLRDVGGADEDGTFNETVKVDCLSCKGTGRLPIKGRK</sequence>
<evidence type="ECO:0000313" key="2">
    <source>
        <dbReference type="EMBL" id="KLL11546.1"/>
    </source>
</evidence>
<organism evidence="2 3">
    <name type="scientific">Protofrankia coriariae</name>
    <dbReference type="NCBI Taxonomy" id="1562887"/>
    <lineage>
        <taxon>Bacteria</taxon>
        <taxon>Bacillati</taxon>
        <taxon>Actinomycetota</taxon>
        <taxon>Actinomycetes</taxon>
        <taxon>Frankiales</taxon>
        <taxon>Frankiaceae</taxon>
        <taxon>Protofrankia</taxon>
    </lineage>
</organism>
<feature type="region of interest" description="Disordered" evidence="1">
    <location>
        <begin position="1"/>
        <end position="37"/>
    </location>
</feature>